<keyword evidence="5 7" id="KW-0456">Lyase</keyword>
<evidence type="ECO:0000256" key="9">
    <source>
        <dbReference type="PIRSR" id="PIRSR005639-2"/>
    </source>
</evidence>
<evidence type="ECO:0000313" key="11">
    <source>
        <dbReference type="EMBL" id="RFA98307.1"/>
    </source>
</evidence>
<dbReference type="EC" id="3.5.1.2" evidence="7"/>
<evidence type="ECO:0000256" key="6">
    <source>
        <dbReference type="ARBA" id="ARBA00049534"/>
    </source>
</evidence>
<keyword evidence="4 7" id="KW-0315">Glutamine amidotransferase</keyword>
<feature type="active site" description="Nucleophile" evidence="7 8">
    <location>
        <position position="84"/>
    </location>
</feature>
<evidence type="ECO:0000313" key="13">
    <source>
        <dbReference type="Proteomes" id="UP000257123"/>
    </source>
</evidence>
<gene>
    <name evidence="7" type="primary">pdxT</name>
    <name evidence="11" type="ORF">CGL51_01110</name>
    <name evidence="10" type="ORF">CGL52_11825</name>
</gene>
<keyword evidence="3 7" id="KW-0663">Pyridoxal phosphate</keyword>
<dbReference type="Proteomes" id="UP000256877">
    <property type="component" value="Unassembled WGS sequence"/>
</dbReference>
<sequence length="204" mass="21570">MKIGVLALQGDVEEHTNAFKEAGREVGVDVDVVEVKKPGDLKDIKALAIPGGESTTIGRLAKRTGLLDAVKKAIEGGVPALGTCAGAIFMAKEVKDAVVGATGQPVLGVMDIAVVRNAFGRQRESFEAEVVLENLGRLKAVFIRAPAFVRAWGSAKLLAPLRHNQLGLVYAAAVQNNMVATAFHPELTTTAVHKWVINMALGRV</sequence>
<name>A0A371QZ39_9CREN</name>
<keyword evidence="2 7" id="KW-0378">Hydrolase</keyword>
<dbReference type="EC" id="4.3.3.6" evidence="7"/>
<protein>
    <recommendedName>
        <fullName evidence="7">Pyridoxal 5'-phosphate synthase subunit PdxT</fullName>
        <ecNumber evidence="7">4.3.3.6</ecNumber>
    </recommendedName>
    <alternativeName>
        <fullName evidence="7">Pdx2</fullName>
    </alternativeName>
    <alternativeName>
        <fullName evidence="7">Pyridoxal 5'-phosphate synthase glutaminase subunit</fullName>
        <ecNumber evidence="7">3.5.1.2</ecNumber>
    </alternativeName>
</protein>
<dbReference type="UniPathway" id="UPA00245"/>
<evidence type="ECO:0000256" key="1">
    <source>
        <dbReference type="ARBA" id="ARBA00008345"/>
    </source>
</evidence>
<reference evidence="12 13" key="1">
    <citation type="submission" date="2017-07" db="EMBL/GenBank/DDBJ databases">
        <title>Draft genome sequence of aerobic hyperthermophilic archaea, Pyrobaculum aerophilum YKB31 and YKB32.</title>
        <authorList>
            <person name="Mochizuki T."/>
            <person name="Berliner A.J."/>
            <person name="Yoshida-Takashima Y."/>
            <person name="Takaki Y."/>
            <person name="Nunoura T."/>
            <person name="Takai K."/>
        </authorList>
    </citation>
    <scope>NUCLEOTIDE SEQUENCE [LARGE SCALE GENOMIC DNA]</scope>
    <source>
        <strain evidence="11 13">YKB31</strain>
        <strain evidence="10 12">YKB32</strain>
    </source>
</reference>
<dbReference type="RefSeq" id="WP_116420370.1">
    <property type="nucleotide sequence ID" value="NZ_NMUE01000002.1"/>
</dbReference>
<comment type="catalytic activity">
    <reaction evidence="6 7">
        <text>L-glutamine + H2O = L-glutamate + NH4(+)</text>
        <dbReference type="Rhea" id="RHEA:15889"/>
        <dbReference type="ChEBI" id="CHEBI:15377"/>
        <dbReference type="ChEBI" id="CHEBI:28938"/>
        <dbReference type="ChEBI" id="CHEBI:29985"/>
        <dbReference type="ChEBI" id="CHEBI:58359"/>
        <dbReference type="EC" id="3.5.1.2"/>
    </reaction>
</comment>
<dbReference type="PANTHER" id="PTHR31559">
    <property type="entry name" value="PYRIDOXAL 5'-PHOSPHATE SYNTHASE SUBUNIT SNO"/>
    <property type="match status" value="1"/>
</dbReference>
<dbReference type="InterPro" id="IPR021196">
    <property type="entry name" value="PdxT/SNO_CS"/>
</dbReference>
<dbReference type="InterPro" id="IPR029062">
    <property type="entry name" value="Class_I_gatase-like"/>
</dbReference>
<feature type="binding site" evidence="7 9">
    <location>
        <begin position="143"/>
        <end position="144"/>
    </location>
    <ligand>
        <name>L-glutamine</name>
        <dbReference type="ChEBI" id="CHEBI:58359"/>
    </ligand>
</feature>
<comment type="caution">
    <text evidence="10">The sequence shown here is derived from an EMBL/GenBank/DDBJ whole genome shotgun (WGS) entry which is preliminary data.</text>
</comment>
<comment type="subunit">
    <text evidence="7">In the presence of PdxS, forms a dodecamer of heterodimers. Only shows activity in the heterodimer.</text>
</comment>
<dbReference type="EMBL" id="NMUE01000002">
    <property type="protein sequence ID" value="RFA98307.1"/>
    <property type="molecule type" value="Genomic_DNA"/>
</dbReference>
<dbReference type="GO" id="GO:0042823">
    <property type="term" value="P:pyridoxal phosphate biosynthetic process"/>
    <property type="evidence" value="ECO:0007669"/>
    <property type="project" value="UniProtKB-UniRule"/>
</dbReference>
<feature type="binding site" evidence="7 9">
    <location>
        <begin position="52"/>
        <end position="54"/>
    </location>
    <ligand>
        <name>L-glutamine</name>
        <dbReference type="ChEBI" id="CHEBI:58359"/>
    </ligand>
</feature>
<dbReference type="GO" id="GO:1903600">
    <property type="term" value="C:glutaminase complex"/>
    <property type="evidence" value="ECO:0007669"/>
    <property type="project" value="TreeGrafter"/>
</dbReference>
<dbReference type="PANTHER" id="PTHR31559:SF0">
    <property type="entry name" value="PYRIDOXAL 5'-PHOSPHATE SYNTHASE SUBUNIT SNO1-RELATED"/>
    <property type="match status" value="1"/>
</dbReference>
<dbReference type="OrthoDB" id="26717at2157"/>
<evidence type="ECO:0000256" key="2">
    <source>
        <dbReference type="ARBA" id="ARBA00022801"/>
    </source>
</evidence>
<evidence type="ECO:0000256" key="4">
    <source>
        <dbReference type="ARBA" id="ARBA00022962"/>
    </source>
</evidence>
<dbReference type="PROSITE" id="PS01236">
    <property type="entry name" value="PDXT_SNO_1"/>
    <property type="match status" value="1"/>
</dbReference>
<dbReference type="GO" id="GO:0005829">
    <property type="term" value="C:cytosol"/>
    <property type="evidence" value="ECO:0007669"/>
    <property type="project" value="TreeGrafter"/>
</dbReference>
<dbReference type="PROSITE" id="PS51130">
    <property type="entry name" value="PDXT_SNO_2"/>
    <property type="match status" value="1"/>
</dbReference>
<feature type="binding site" evidence="7 9">
    <location>
        <position position="116"/>
    </location>
    <ligand>
        <name>L-glutamine</name>
        <dbReference type="ChEBI" id="CHEBI:58359"/>
    </ligand>
</feature>
<feature type="active site" description="Charge relay system" evidence="7 8">
    <location>
        <position position="186"/>
    </location>
</feature>
<evidence type="ECO:0000256" key="5">
    <source>
        <dbReference type="ARBA" id="ARBA00023239"/>
    </source>
</evidence>
<evidence type="ECO:0000256" key="8">
    <source>
        <dbReference type="PIRSR" id="PIRSR005639-1"/>
    </source>
</evidence>
<dbReference type="SUPFAM" id="SSF52317">
    <property type="entry name" value="Class I glutamine amidotransferase-like"/>
    <property type="match status" value="1"/>
</dbReference>
<dbReference type="Pfam" id="PF01174">
    <property type="entry name" value="SNO"/>
    <property type="match status" value="1"/>
</dbReference>
<comment type="pathway">
    <text evidence="7">Cofactor biosynthesis; pyridoxal 5'-phosphate biosynthesis.</text>
</comment>
<dbReference type="HAMAP" id="MF_01615">
    <property type="entry name" value="PdxT"/>
    <property type="match status" value="1"/>
</dbReference>
<dbReference type="PIRSF" id="PIRSF005639">
    <property type="entry name" value="Glut_amidoT_SNO"/>
    <property type="match status" value="1"/>
</dbReference>
<evidence type="ECO:0000256" key="3">
    <source>
        <dbReference type="ARBA" id="ARBA00022898"/>
    </source>
</evidence>
<comment type="function">
    <text evidence="7">Catalyzes the hydrolysis of glutamine to glutamate and ammonia as part of the biosynthesis of pyridoxal 5'-phosphate. The resulting ammonia molecule is channeled to the active site of PdxS.</text>
</comment>
<dbReference type="Proteomes" id="UP000257123">
    <property type="component" value="Unassembled WGS sequence"/>
</dbReference>
<dbReference type="EMBL" id="NMUF01000045">
    <property type="protein sequence ID" value="RFA96052.1"/>
    <property type="molecule type" value="Genomic_DNA"/>
</dbReference>
<evidence type="ECO:0000313" key="12">
    <source>
        <dbReference type="Proteomes" id="UP000256877"/>
    </source>
</evidence>
<dbReference type="AlphaFoldDB" id="A0A371QZ39"/>
<dbReference type="GO" id="GO:0008614">
    <property type="term" value="P:pyridoxine metabolic process"/>
    <property type="evidence" value="ECO:0007669"/>
    <property type="project" value="TreeGrafter"/>
</dbReference>
<comment type="catalytic activity">
    <reaction evidence="7">
        <text>aldehydo-D-ribose 5-phosphate + D-glyceraldehyde 3-phosphate + L-glutamine = pyridoxal 5'-phosphate + L-glutamate + phosphate + 3 H2O + H(+)</text>
        <dbReference type="Rhea" id="RHEA:31507"/>
        <dbReference type="ChEBI" id="CHEBI:15377"/>
        <dbReference type="ChEBI" id="CHEBI:15378"/>
        <dbReference type="ChEBI" id="CHEBI:29985"/>
        <dbReference type="ChEBI" id="CHEBI:43474"/>
        <dbReference type="ChEBI" id="CHEBI:58273"/>
        <dbReference type="ChEBI" id="CHEBI:58359"/>
        <dbReference type="ChEBI" id="CHEBI:59776"/>
        <dbReference type="ChEBI" id="CHEBI:597326"/>
        <dbReference type="EC" id="4.3.3.6"/>
    </reaction>
</comment>
<dbReference type="GO" id="GO:0006543">
    <property type="term" value="P:L-glutamine catabolic process"/>
    <property type="evidence" value="ECO:0007669"/>
    <property type="project" value="UniProtKB-UniRule"/>
</dbReference>
<evidence type="ECO:0000313" key="10">
    <source>
        <dbReference type="EMBL" id="RFA96052.1"/>
    </source>
</evidence>
<comment type="similarity">
    <text evidence="1 7">Belongs to the glutaminase PdxT/SNO family.</text>
</comment>
<organism evidence="10 12">
    <name type="scientific">Pyrobaculum aerophilum</name>
    <dbReference type="NCBI Taxonomy" id="13773"/>
    <lineage>
        <taxon>Archaea</taxon>
        <taxon>Thermoproteota</taxon>
        <taxon>Thermoprotei</taxon>
        <taxon>Thermoproteales</taxon>
        <taxon>Thermoproteaceae</taxon>
        <taxon>Pyrobaculum</taxon>
    </lineage>
</organism>
<feature type="active site" description="Charge relay system" evidence="7 8">
    <location>
        <position position="184"/>
    </location>
</feature>
<dbReference type="GO" id="GO:0004359">
    <property type="term" value="F:glutaminase activity"/>
    <property type="evidence" value="ECO:0007669"/>
    <property type="project" value="UniProtKB-UniRule"/>
</dbReference>
<dbReference type="InterPro" id="IPR002161">
    <property type="entry name" value="PdxT/SNO"/>
</dbReference>
<dbReference type="GO" id="GO:0036381">
    <property type="term" value="F:pyridoxal 5'-phosphate synthase (glutamine hydrolysing) activity"/>
    <property type="evidence" value="ECO:0007669"/>
    <property type="project" value="UniProtKB-UniRule"/>
</dbReference>
<evidence type="ECO:0000256" key="7">
    <source>
        <dbReference type="HAMAP-Rule" id="MF_01615"/>
    </source>
</evidence>
<dbReference type="SMART" id="SM01211">
    <property type="entry name" value="GATase_5"/>
    <property type="match status" value="1"/>
</dbReference>
<dbReference type="Gene3D" id="3.40.50.880">
    <property type="match status" value="1"/>
</dbReference>
<accession>A0A371QZ39</accession>
<dbReference type="CDD" id="cd01749">
    <property type="entry name" value="GATase1_PB"/>
    <property type="match status" value="1"/>
</dbReference>
<dbReference type="NCBIfam" id="TIGR03800">
    <property type="entry name" value="PLP_synth_Pdx2"/>
    <property type="match status" value="1"/>
</dbReference>
<proteinExistence type="inferred from homology"/>
<dbReference type="FunFam" id="3.40.50.880:FF:000041">
    <property type="entry name" value="Glutamine amidotransferase subunit pdxT, putative"/>
    <property type="match status" value="1"/>
</dbReference>
<dbReference type="PROSITE" id="PS51273">
    <property type="entry name" value="GATASE_TYPE_1"/>
    <property type="match status" value="1"/>
</dbReference>